<dbReference type="Proteomes" id="UP000219111">
    <property type="component" value="Unassembled WGS sequence"/>
</dbReference>
<dbReference type="InterPro" id="IPR044000">
    <property type="entry name" value="Phage_tube_2"/>
</dbReference>
<dbReference type="EMBL" id="OBMT01000020">
    <property type="protein sequence ID" value="SOC20603.1"/>
    <property type="molecule type" value="Genomic_DNA"/>
</dbReference>
<dbReference type="OrthoDB" id="7325655at2"/>
<dbReference type="Pfam" id="PF18906">
    <property type="entry name" value="Phage_tube_2"/>
    <property type="match status" value="1"/>
</dbReference>
<dbReference type="RefSeq" id="WP_097071401.1">
    <property type="nucleotide sequence ID" value="NZ_OBMT01000020.1"/>
</dbReference>
<keyword evidence="2" id="KW-1185">Reference proteome</keyword>
<sequence length="312" mass="33611">MAINWKSKVLLFKIETAYATDPTPTGTLNAILATQIRLSPMEGQDKSRELELPYHGAQATIPTELHMKLAFRVEAKGSGTKGTAPVFGPLLRACGMAETIVATTSVTYNPISNGHESGTFYLWIGATLYKIKGARGTATPHVDKQDIPYIEFEFTGLFTVATETVQASPDLAAQLANKPKVATSTTTPTFTINGVPLVLRSFAWRFANAVETRFLIGEESVLITDRADAIDATVVAVPVTTLNPYQLAIDQTPVALSLVHGTTAGKIMTISLPALQLQRLTSLENQQNILEWPLKGLALPISGNDQGTIVFT</sequence>
<evidence type="ECO:0000313" key="2">
    <source>
        <dbReference type="Proteomes" id="UP000219111"/>
    </source>
</evidence>
<evidence type="ECO:0000313" key="1">
    <source>
        <dbReference type="EMBL" id="SOC20603.1"/>
    </source>
</evidence>
<organism evidence="1 2">
    <name type="scientific">Rhodobacter maris</name>
    <dbReference type="NCBI Taxonomy" id="446682"/>
    <lineage>
        <taxon>Bacteria</taxon>
        <taxon>Pseudomonadati</taxon>
        <taxon>Pseudomonadota</taxon>
        <taxon>Alphaproteobacteria</taxon>
        <taxon>Rhodobacterales</taxon>
        <taxon>Rhodobacter group</taxon>
        <taxon>Rhodobacter</taxon>
    </lineage>
</organism>
<reference evidence="2" key="1">
    <citation type="submission" date="2017-08" db="EMBL/GenBank/DDBJ databases">
        <authorList>
            <person name="Varghese N."/>
            <person name="Submissions S."/>
        </authorList>
    </citation>
    <scope>NUCLEOTIDE SEQUENCE [LARGE SCALE GENOMIC DNA]</scope>
    <source>
        <strain evidence="2">JA276</strain>
    </source>
</reference>
<proteinExistence type="predicted"/>
<accession>A0A285TEV2</accession>
<gene>
    <name evidence="1" type="ORF">SAMN05877831_1208</name>
</gene>
<protein>
    <submittedName>
        <fullName evidence="1">Uncharacterized protein</fullName>
    </submittedName>
</protein>
<dbReference type="AlphaFoldDB" id="A0A285TEV2"/>
<name>A0A285TEV2_9RHOB</name>